<protein>
    <submittedName>
        <fullName evidence="8">SH3 domain-containing protein</fullName>
    </submittedName>
</protein>
<keyword evidence="3" id="KW-0378">Hydrolase</keyword>
<feature type="chain" id="PRO_5038797749" evidence="5">
    <location>
        <begin position="22"/>
        <end position="254"/>
    </location>
</feature>
<dbReference type="OrthoDB" id="9813118at2"/>
<dbReference type="Proteomes" id="UP000490800">
    <property type="component" value="Unassembled WGS sequence"/>
</dbReference>
<comment type="caution">
    <text evidence="8">The sequence shown here is derived from an EMBL/GenBank/DDBJ whole genome shotgun (WGS) entry which is preliminary data.</text>
</comment>
<feature type="domain" description="SH3b" evidence="6">
    <location>
        <begin position="35"/>
        <end position="100"/>
    </location>
</feature>
<evidence type="ECO:0000256" key="3">
    <source>
        <dbReference type="ARBA" id="ARBA00022801"/>
    </source>
</evidence>
<dbReference type="PROSITE" id="PS51781">
    <property type="entry name" value="SH3B"/>
    <property type="match status" value="1"/>
</dbReference>
<dbReference type="SUPFAM" id="SSF54001">
    <property type="entry name" value="Cysteine proteinases"/>
    <property type="match status" value="1"/>
</dbReference>
<dbReference type="GO" id="GO:0006508">
    <property type="term" value="P:proteolysis"/>
    <property type="evidence" value="ECO:0007669"/>
    <property type="project" value="UniProtKB-KW"/>
</dbReference>
<dbReference type="PROSITE" id="PS51935">
    <property type="entry name" value="NLPC_P60"/>
    <property type="match status" value="1"/>
</dbReference>
<keyword evidence="2" id="KW-0645">Protease</keyword>
<evidence type="ECO:0000256" key="2">
    <source>
        <dbReference type="ARBA" id="ARBA00022670"/>
    </source>
</evidence>
<dbReference type="GO" id="GO:0008234">
    <property type="term" value="F:cysteine-type peptidase activity"/>
    <property type="evidence" value="ECO:0007669"/>
    <property type="project" value="UniProtKB-KW"/>
</dbReference>
<dbReference type="InterPro" id="IPR051202">
    <property type="entry name" value="Peptidase_C40"/>
</dbReference>
<dbReference type="InterPro" id="IPR003646">
    <property type="entry name" value="SH3-like_bac-type"/>
</dbReference>
<evidence type="ECO:0000259" key="7">
    <source>
        <dbReference type="PROSITE" id="PS51935"/>
    </source>
</evidence>
<feature type="domain" description="NlpC/P60" evidence="7">
    <location>
        <begin position="120"/>
        <end position="253"/>
    </location>
</feature>
<dbReference type="AlphaFoldDB" id="A0A7X3JYK2"/>
<dbReference type="Gene3D" id="3.90.1720.10">
    <property type="entry name" value="endopeptidase domain like (from Nostoc punctiforme)"/>
    <property type="match status" value="1"/>
</dbReference>
<dbReference type="PANTHER" id="PTHR47053:SF1">
    <property type="entry name" value="MUREIN DD-ENDOPEPTIDASE MEPH-RELATED"/>
    <property type="match status" value="1"/>
</dbReference>
<dbReference type="Pfam" id="PF08239">
    <property type="entry name" value="SH3_3"/>
    <property type="match status" value="1"/>
</dbReference>
<dbReference type="RefSeq" id="WP_157333643.1">
    <property type="nucleotide sequence ID" value="NZ_RHLK01000002.1"/>
</dbReference>
<organism evidence="8 9">
    <name type="scientific">Paenibacillus lutrae</name>
    <dbReference type="NCBI Taxonomy" id="2078573"/>
    <lineage>
        <taxon>Bacteria</taxon>
        <taxon>Bacillati</taxon>
        <taxon>Bacillota</taxon>
        <taxon>Bacilli</taxon>
        <taxon>Bacillales</taxon>
        <taxon>Paenibacillaceae</taxon>
        <taxon>Paenibacillus</taxon>
    </lineage>
</organism>
<reference evidence="8 9" key="1">
    <citation type="journal article" date="2019" name="Microorganisms">
        <title>Paenibacillus lutrae sp. nov., A Chitinolytic Species Isolated from A River Otter in Castril Natural Park, Granada, Spain.</title>
        <authorList>
            <person name="Rodriguez M."/>
            <person name="Reina J.C."/>
            <person name="Bejar V."/>
            <person name="Llamas I."/>
        </authorList>
    </citation>
    <scope>NUCLEOTIDE SEQUENCE [LARGE SCALE GENOMIC DNA]</scope>
    <source>
        <strain evidence="8 9">N10</strain>
    </source>
</reference>
<keyword evidence="5" id="KW-0732">Signal</keyword>
<dbReference type="InterPro" id="IPR000064">
    <property type="entry name" value="NLP_P60_dom"/>
</dbReference>
<feature type="signal peptide" evidence="5">
    <location>
        <begin position="1"/>
        <end position="21"/>
    </location>
</feature>
<dbReference type="PANTHER" id="PTHR47053">
    <property type="entry name" value="MUREIN DD-ENDOPEPTIDASE MEPH-RELATED"/>
    <property type="match status" value="1"/>
</dbReference>
<dbReference type="Gene3D" id="2.30.30.40">
    <property type="entry name" value="SH3 Domains"/>
    <property type="match status" value="1"/>
</dbReference>
<comment type="similarity">
    <text evidence="1">Belongs to the peptidase C40 family.</text>
</comment>
<accession>A0A7X3JYK2</accession>
<evidence type="ECO:0000256" key="5">
    <source>
        <dbReference type="SAM" id="SignalP"/>
    </source>
</evidence>
<dbReference type="Pfam" id="PF00877">
    <property type="entry name" value="NLPC_P60"/>
    <property type="match status" value="1"/>
</dbReference>
<evidence type="ECO:0000256" key="4">
    <source>
        <dbReference type="ARBA" id="ARBA00022807"/>
    </source>
</evidence>
<sequence length="254" mass="27707">MKRLSKLVLSLAVLGSSYSVAGAAFAETAPAVKSSTTSIIITTGTPYLKQEPVSGKGKIYGTVPKGTELKLLEETNRYFVKVNYKGQTGYISTLFFKKVSGGTTTKPESGSSSSSNITLAKKADNIIAFAKSLEGKVQYQYGKNDTNKLLFDCSSFTKYVFAKEGINLKWGARSQYKAATPISKSELRKGDLVFFSTNATYKYTDKVQKIGHVGLYMGNGKFIHNVNPKDDVVIGDMNASWQQKHFVAAARVLK</sequence>
<dbReference type="EMBL" id="RHLK01000002">
    <property type="protein sequence ID" value="MVO99015.1"/>
    <property type="molecule type" value="Genomic_DNA"/>
</dbReference>
<name>A0A7X3JYK2_9BACL</name>
<dbReference type="InterPro" id="IPR038765">
    <property type="entry name" value="Papain-like_cys_pep_sf"/>
</dbReference>
<evidence type="ECO:0000313" key="8">
    <source>
        <dbReference type="EMBL" id="MVO99015.1"/>
    </source>
</evidence>
<gene>
    <name evidence="8" type="ORF">EDM21_05675</name>
</gene>
<keyword evidence="9" id="KW-1185">Reference proteome</keyword>
<proteinExistence type="inferred from homology"/>
<evidence type="ECO:0000313" key="9">
    <source>
        <dbReference type="Proteomes" id="UP000490800"/>
    </source>
</evidence>
<keyword evidence="4" id="KW-0788">Thiol protease</keyword>
<evidence type="ECO:0000256" key="1">
    <source>
        <dbReference type="ARBA" id="ARBA00007074"/>
    </source>
</evidence>
<evidence type="ECO:0000259" key="6">
    <source>
        <dbReference type="PROSITE" id="PS51781"/>
    </source>
</evidence>